<organism evidence="1">
    <name type="scientific">marine metagenome</name>
    <dbReference type="NCBI Taxonomy" id="408172"/>
    <lineage>
        <taxon>unclassified sequences</taxon>
        <taxon>metagenomes</taxon>
        <taxon>ecological metagenomes</taxon>
    </lineage>
</organism>
<dbReference type="EMBL" id="UINC01106502">
    <property type="protein sequence ID" value="SVC71214.1"/>
    <property type="molecule type" value="Genomic_DNA"/>
</dbReference>
<evidence type="ECO:0000313" key="1">
    <source>
        <dbReference type="EMBL" id="SVC71214.1"/>
    </source>
</evidence>
<dbReference type="AlphaFoldDB" id="A0A382PCU1"/>
<accession>A0A382PCU1</accession>
<sequence length="57" mass="6543">MHRFFLPSDSIDGSVVRFPDSTSRQLSRVLRVQIGEKVAVLDNTGWEYEVTLTNFLD</sequence>
<dbReference type="InterPro" id="IPR015947">
    <property type="entry name" value="PUA-like_sf"/>
</dbReference>
<protein>
    <submittedName>
        <fullName evidence="1">Uncharacterized protein</fullName>
    </submittedName>
</protein>
<dbReference type="SUPFAM" id="SSF88697">
    <property type="entry name" value="PUA domain-like"/>
    <property type="match status" value="1"/>
</dbReference>
<name>A0A382PCU1_9ZZZZ</name>
<dbReference type="Gene3D" id="2.40.240.20">
    <property type="entry name" value="Hypothetical PUA domain-like, domain 1"/>
    <property type="match status" value="1"/>
</dbReference>
<feature type="non-terminal residue" evidence="1">
    <location>
        <position position="57"/>
    </location>
</feature>
<gene>
    <name evidence="1" type="ORF">METZ01_LOCUS324068</name>
</gene>
<proteinExistence type="predicted"/>
<reference evidence="1" key="1">
    <citation type="submission" date="2018-05" db="EMBL/GenBank/DDBJ databases">
        <authorList>
            <person name="Lanie J.A."/>
            <person name="Ng W.-L."/>
            <person name="Kazmierczak K.M."/>
            <person name="Andrzejewski T.M."/>
            <person name="Davidsen T.M."/>
            <person name="Wayne K.J."/>
            <person name="Tettelin H."/>
            <person name="Glass J.I."/>
            <person name="Rusch D."/>
            <person name="Podicherti R."/>
            <person name="Tsui H.-C.T."/>
            <person name="Winkler M.E."/>
        </authorList>
    </citation>
    <scope>NUCLEOTIDE SEQUENCE</scope>
</reference>